<evidence type="ECO:0000313" key="1">
    <source>
        <dbReference type="EMBL" id="SER62220.1"/>
    </source>
</evidence>
<keyword evidence="2" id="KW-1185">Reference proteome</keyword>
<evidence type="ECO:0000313" key="2">
    <source>
        <dbReference type="Proteomes" id="UP000182841"/>
    </source>
</evidence>
<proteinExistence type="predicted"/>
<evidence type="ECO:0008006" key="3">
    <source>
        <dbReference type="Google" id="ProtNLM"/>
    </source>
</evidence>
<reference evidence="2" key="1">
    <citation type="submission" date="2016-10" db="EMBL/GenBank/DDBJ databases">
        <authorList>
            <person name="Varghese N."/>
            <person name="Submissions S."/>
        </authorList>
    </citation>
    <scope>NUCLEOTIDE SEQUENCE [LARGE SCALE GENOMIC DNA]</scope>
    <source>
        <strain evidence="2">CGMCC 4.6825</strain>
    </source>
</reference>
<dbReference type="OrthoDB" id="3404002at2"/>
<sequence length="96" mass="10677">MRPWNTSPQSALRYLLNEWDPIGVADEVRDEYDCMLAPLLGRLRGGASQSEIAEFLQRELEEHFGLDPLGQMPDVMAARVMAWWTSADPAEGAASA</sequence>
<name>A0A1H9QP77_9ACTN</name>
<gene>
    <name evidence="1" type="ORF">SAMN05421870_10325</name>
</gene>
<dbReference type="Proteomes" id="UP000182841">
    <property type="component" value="Unassembled WGS sequence"/>
</dbReference>
<protein>
    <recommendedName>
        <fullName evidence="3">DUF1871 domain-containing protein</fullName>
    </recommendedName>
</protein>
<accession>A0A1H9QP77</accession>
<dbReference type="RefSeq" id="WP_074999330.1">
    <property type="nucleotide sequence ID" value="NZ_FOGO01000003.1"/>
</dbReference>
<dbReference type="EMBL" id="FOGO01000003">
    <property type="protein sequence ID" value="SER62220.1"/>
    <property type="molecule type" value="Genomic_DNA"/>
</dbReference>
<organism evidence="1 2">
    <name type="scientific">Streptomyces qinglanensis</name>
    <dbReference type="NCBI Taxonomy" id="943816"/>
    <lineage>
        <taxon>Bacteria</taxon>
        <taxon>Bacillati</taxon>
        <taxon>Actinomycetota</taxon>
        <taxon>Actinomycetes</taxon>
        <taxon>Kitasatosporales</taxon>
        <taxon>Streptomycetaceae</taxon>
        <taxon>Streptomyces</taxon>
    </lineage>
</organism>
<dbReference type="AlphaFoldDB" id="A0A1H9QP77"/>